<reference evidence="2 3" key="1">
    <citation type="journal article" date="2016" name="Genome Biol. Evol.">
        <title>Gene Family Evolution Reflects Adaptation to Soil Environmental Stressors in the Genome of the Collembolan Orchesella cincta.</title>
        <authorList>
            <person name="Faddeeva-Vakhrusheva A."/>
            <person name="Derks M.F."/>
            <person name="Anvar S.Y."/>
            <person name="Agamennone V."/>
            <person name="Suring W."/>
            <person name="Smit S."/>
            <person name="van Straalen N.M."/>
            <person name="Roelofs D."/>
        </authorList>
    </citation>
    <scope>NUCLEOTIDE SEQUENCE [LARGE SCALE GENOMIC DNA]</scope>
    <source>
        <tissue evidence="2">Mixed pool</tissue>
    </source>
</reference>
<dbReference type="AlphaFoldDB" id="A0A1D2MJE9"/>
<gene>
    <name evidence="2" type="ORF">Ocin01_13563</name>
</gene>
<protein>
    <submittedName>
        <fullName evidence="2">Uncharacterized protein</fullName>
    </submittedName>
</protein>
<evidence type="ECO:0000313" key="3">
    <source>
        <dbReference type="Proteomes" id="UP000094527"/>
    </source>
</evidence>
<feature type="region of interest" description="Disordered" evidence="1">
    <location>
        <begin position="88"/>
        <end position="140"/>
    </location>
</feature>
<comment type="caution">
    <text evidence="2">The sequence shown here is derived from an EMBL/GenBank/DDBJ whole genome shotgun (WGS) entry which is preliminary data.</text>
</comment>
<evidence type="ECO:0000313" key="2">
    <source>
        <dbReference type="EMBL" id="ODM93119.1"/>
    </source>
</evidence>
<keyword evidence="3" id="KW-1185">Reference proteome</keyword>
<dbReference type="EMBL" id="LJIJ01001073">
    <property type="protein sequence ID" value="ODM93119.1"/>
    <property type="molecule type" value="Genomic_DNA"/>
</dbReference>
<sequence>MSLIFNSQACGTASESVMGFSLFPHLLMILIATELGTGARGSWNWRRSWRNGHMYEYRSNYHYGPCYLEGSTGSRECPPSMRLHPDYPGSMNGICKPEKTEPETSYHHEKSQVRDRYPMCGSREEKRKDKENPIAVKINS</sequence>
<organism evidence="2 3">
    <name type="scientific">Orchesella cincta</name>
    <name type="common">Springtail</name>
    <name type="synonym">Podura cincta</name>
    <dbReference type="NCBI Taxonomy" id="48709"/>
    <lineage>
        <taxon>Eukaryota</taxon>
        <taxon>Metazoa</taxon>
        <taxon>Ecdysozoa</taxon>
        <taxon>Arthropoda</taxon>
        <taxon>Hexapoda</taxon>
        <taxon>Collembola</taxon>
        <taxon>Entomobryomorpha</taxon>
        <taxon>Entomobryoidea</taxon>
        <taxon>Orchesellidae</taxon>
        <taxon>Orchesellinae</taxon>
        <taxon>Orchesella</taxon>
    </lineage>
</organism>
<dbReference type="Proteomes" id="UP000094527">
    <property type="component" value="Unassembled WGS sequence"/>
</dbReference>
<name>A0A1D2MJE9_ORCCI</name>
<feature type="compositionally biased region" description="Basic and acidic residues" evidence="1">
    <location>
        <begin position="96"/>
        <end position="132"/>
    </location>
</feature>
<proteinExistence type="predicted"/>
<accession>A0A1D2MJE9</accession>
<evidence type="ECO:0000256" key="1">
    <source>
        <dbReference type="SAM" id="MobiDB-lite"/>
    </source>
</evidence>